<name>A0ABP7GA55_9ACTN</name>
<dbReference type="SUPFAM" id="SSF56645">
    <property type="entry name" value="Acyl-CoA dehydrogenase NM domain-like"/>
    <property type="match status" value="1"/>
</dbReference>
<dbReference type="RefSeq" id="WP_344975464.1">
    <property type="nucleotide sequence ID" value="NZ_BAABDD010000030.1"/>
</dbReference>
<dbReference type="EMBL" id="BAABDD010000030">
    <property type="protein sequence ID" value="GAA3760313.1"/>
    <property type="molecule type" value="Genomic_DNA"/>
</dbReference>
<evidence type="ECO:0000313" key="10">
    <source>
        <dbReference type="Proteomes" id="UP001500908"/>
    </source>
</evidence>
<proteinExistence type="inferred from homology"/>
<protein>
    <submittedName>
        <fullName evidence="9">Acyl-CoA dehydrogenase family protein</fullName>
    </submittedName>
</protein>
<dbReference type="Proteomes" id="UP001500908">
    <property type="component" value="Unassembled WGS sequence"/>
</dbReference>
<dbReference type="InterPro" id="IPR013786">
    <property type="entry name" value="AcylCoA_DH/ox_N"/>
</dbReference>
<comment type="similarity">
    <text evidence="2 5">Belongs to the acyl-CoA dehydrogenase family.</text>
</comment>
<dbReference type="InterPro" id="IPR046373">
    <property type="entry name" value="Acyl-CoA_Oxase/DH_mid-dom_sf"/>
</dbReference>
<accession>A0ABP7GA55</accession>
<comment type="cofactor">
    <cofactor evidence="1 5">
        <name>FAD</name>
        <dbReference type="ChEBI" id="CHEBI:57692"/>
    </cofactor>
</comment>
<evidence type="ECO:0000256" key="3">
    <source>
        <dbReference type="ARBA" id="ARBA00022630"/>
    </source>
</evidence>
<sequence>MDTIYFSAEHTDFRGEVERFLQREVVPFAHEWEEQRRVPRSAWKSLAGQGLLGLFHSPEVGGGGRDLFTTVVFLEELGRTGYGGVRAAVSVHAYMATYYLARAGSAFLRETYLAPAVAGDSIAALAITEPSAGADMAGIATTAHREGDHFVLNGRKSMVSNGSSADFHVVVARTSLDSLGAAGLSLFVVDAATPGITVSRQETLGWRSADPTMVDFEAVRVPERQLLGRPGSGFYHLMRGLQMERIVAAVLALGGMDACMHDLREHLRRREAFGAKLGSFQAIRHRVADLATELTAARQLVYHAAWRYQNDEMAAVDVCSMAKLQATELAVRVADTSVQLHGSHGYLDDTAVSRAYRDARAATVAAGPSEVMRDIIARMAIDEAASRGH</sequence>
<comment type="caution">
    <text evidence="9">The sequence shown here is derived from an EMBL/GenBank/DDBJ whole genome shotgun (WGS) entry which is preliminary data.</text>
</comment>
<dbReference type="Pfam" id="PF02770">
    <property type="entry name" value="Acyl-CoA_dh_M"/>
    <property type="match status" value="1"/>
</dbReference>
<dbReference type="PANTHER" id="PTHR43884:SF12">
    <property type="entry name" value="ISOVALERYL-COA DEHYDROGENASE, MITOCHONDRIAL-RELATED"/>
    <property type="match status" value="1"/>
</dbReference>
<keyword evidence="3 5" id="KW-0285">Flavoprotein</keyword>
<keyword evidence="4 5" id="KW-0274">FAD</keyword>
<gene>
    <name evidence="9" type="ORF">GCM10022402_42790</name>
</gene>
<keyword evidence="10" id="KW-1185">Reference proteome</keyword>
<dbReference type="SUPFAM" id="SSF47203">
    <property type="entry name" value="Acyl-CoA dehydrogenase C-terminal domain-like"/>
    <property type="match status" value="1"/>
</dbReference>
<dbReference type="InterPro" id="IPR036250">
    <property type="entry name" value="AcylCo_DH-like_C"/>
</dbReference>
<dbReference type="Pfam" id="PF02771">
    <property type="entry name" value="Acyl-CoA_dh_N"/>
    <property type="match status" value="1"/>
</dbReference>
<evidence type="ECO:0000259" key="8">
    <source>
        <dbReference type="Pfam" id="PF02771"/>
    </source>
</evidence>
<dbReference type="PANTHER" id="PTHR43884">
    <property type="entry name" value="ACYL-COA DEHYDROGENASE"/>
    <property type="match status" value="1"/>
</dbReference>
<dbReference type="InterPro" id="IPR006091">
    <property type="entry name" value="Acyl-CoA_Oxase/DH_mid-dom"/>
</dbReference>
<evidence type="ECO:0000313" key="9">
    <source>
        <dbReference type="EMBL" id="GAA3760313.1"/>
    </source>
</evidence>
<dbReference type="InterPro" id="IPR037069">
    <property type="entry name" value="AcylCoA_DH/ox_N_sf"/>
</dbReference>
<evidence type="ECO:0000256" key="5">
    <source>
        <dbReference type="RuleBase" id="RU362125"/>
    </source>
</evidence>
<dbReference type="Gene3D" id="2.40.110.10">
    <property type="entry name" value="Butyryl-CoA Dehydrogenase, subunit A, domain 2"/>
    <property type="match status" value="1"/>
</dbReference>
<dbReference type="InterPro" id="IPR009100">
    <property type="entry name" value="AcylCoA_DH/oxidase_NM_dom_sf"/>
</dbReference>
<evidence type="ECO:0000256" key="1">
    <source>
        <dbReference type="ARBA" id="ARBA00001974"/>
    </source>
</evidence>
<feature type="domain" description="Acyl-CoA oxidase/dehydrogenase middle" evidence="7">
    <location>
        <begin position="124"/>
        <end position="219"/>
    </location>
</feature>
<evidence type="ECO:0000256" key="2">
    <source>
        <dbReference type="ARBA" id="ARBA00009347"/>
    </source>
</evidence>
<reference evidence="10" key="1">
    <citation type="journal article" date="2019" name="Int. J. Syst. Evol. Microbiol.">
        <title>The Global Catalogue of Microorganisms (GCM) 10K type strain sequencing project: providing services to taxonomists for standard genome sequencing and annotation.</title>
        <authorList>
            <consortium name="The Broad Institute Genomics Platform"/>
            <consortium name="The Broad Institute Genome Sequencing Center for Infectious Disease"/>
            <person name="Wu L."/>
            <person name="Ma J."/>
        </authorList>
    </citation>
    <scope>NUCLEOTIDE SEQUENCE [LARGE SCALE GENOMIC DNA]</scope>
    <source>
        <strain evidence="10">JCM 17137</strain>
    </source>
</reference>
<dbReference type="InterPro" id="IPR006089">
    <property type="entry name" value="Acyl-CoA_DH_CS"/>
</dbReference>
<evidence type="ECO:0000259" key="7">
    <source>
        <dbReference type="Pfam" id="PF02770"/>
    </source>
</evidence>
<feature type="domain" description="Acyl-CoA dehydrogenase/oxidase C-terminal" evidence="6">
    <location>
        <begin position="231"/>
        <end position="379"/>
    </location>
</feature>
<organism evidence="9 10">
    <name type="scientific">Salinactinospora qingdaonensis</name>
    <dbReference type="NCBI Taxonomy" id="702744"/>
    <lineage>
        <taxon>Bacteria</taxon>
        <taxon>Bacillati</taxon>
        <taxon>Actinomycetota</taxon>
        <taxon>Actinomycetes</taxon>
        <taxon>Streptosporangiales</taxon>
        <taxon>Nocardiopsidaceae</taxon>
        <taxon>Salinactinospora</taxon>
    </lineage>
</organism>
<dbReference type="PROSITE" id="PS00073">
    <property type="entry name" value="ACYL_COA_DH_2"/>
    <property type="match status" value="1"/>
</dbReference>
<dbReference type="Gene3D" id="1.10.540.10">
    <property type="entry name" value="Acyl-CoA dehydrogenase/oxidase, N-terminal domain"/>
    <property type="match status" value="1"/>
</dbReference>
<evidence type="ECO:0000259" key="6">
    <source>
        <dbReference type="Pfam" id="PF00441"/>
    </source>
</evidence>
<keyword evidence="5" id="KW-0560">Oxidoreductase</keyword>
<dbReference type="Gene3D" id="1.20.140.10">
    <property type="entry name" value="Butyryl-CoA Dehydrogenase, subunit A, domain 3"/>
    <property type="match status" value="1"/>
</dbReference>
<dbReference type="Pfam" id="PF00441">
    <property type="entry name" value="Acyl-CoA_dh_1"/>
    <property type="match status" value="1"/>
</dbReference>
<evidence type="ECO:0000256" key="4">
    <source>
        <dbReference type="ARBA" id="ARBA00022827"/>
    </source>
</evidence>
<dbReference type="InterPro" id="IPR009075">
    <property type="entry name" value="AcylCo_DH/oxidase_C"/>
</dbReference>
<feature type="domain" description="Acyl-CoA dehydrogenase/oxidase N-terminal" evidence="8">
    <location>
        <begin position="7"/>
        <end position="120"/>
    </location>
</feature>